<proteinExistence type="predicted"/>
<evidence type="ECO:0000313" key="10">
    <source>
        <dbReference type="Proteomes" id="UP000000503"/>
    </source>
</evidence>
<dbReference type="AlphaFoldDB" id="F8EXH8"/>
<dbReference type="Gene3D" id="1.10.3720.10">
    <property type="entry name" value="MetI-like"/>
    <property type="match status" value="1"/>
</dbReference>
<protein>
    <submittedName>
        <fullName evidence="9">ABC-type transporter, integral membrane subunit</fullName>
    </submittedName>
</protein>
<feature type="transmembrane region" description="Helical" evidence="7">
    <location>
        <begin position="110"/>
        <end position="130"/>
    </location>
</feature>
<dbReference type="InterPro" id="IPR050809">
    <property type="entry name" value="UgpAE/MalFG_permease"/>
</dbReference>
<evidence type="ECO:0000256" key="1">
    <source>
        <dbReference type="ARBA" id="ARBA00004651"/>
    </source>
</evidence>
<dbReference type="CDD" id="cd06261">
    <property type="entry name" value="TM_PBP2"/>
    <property type="match status" value="1"/>
</dbReference>
<dbReference type="InterPro" id="IPR000515">
    <property type="entry name" value="MetI-like"/>
</dbReference>
<dbReference type="GO" id="GO:0055085">
    <property type="term" value="P:transmembrane transport"/>
    <property type="evidence" value="ECO:0007669"/>
    <property type="project" value="InterPro"/>
</dbReference>
<keyword evidence="10" id="KW-1185">Reference proteome</keyword>
<feature type="transmembrane region" description="Helical" evidence="7">
    <location>
        <begin position="184"/>
        <end position="207"/>
    </location>
</feature>
<gene>
    <name evidence="9" type="ordered locus">Spica_1056</name>
</gene>
<dbReference type="STRING" id="744872.Spica_1056"/>
<dbReference type="HOGENOM" id="CLU_016047_0_2_12"/>
<evidence type="ECO:0000256" key="3">
    <source>
        <dbReference type="ARBA" id="ARBA00022475"/>
    </source>
</evidence>
<evidence type="ECO:0000313" key="9">
    <source>
        <dbReference type="EMBL" id="AEJ19205.1"/>
    </source>
</evidence>
<reference evidence="10" key="1">
    <citation type="journal article" date="2013" name="Stand. Genomic Sci.">
        <title>Genome sequence of the thermophilic fresh-water bacterium Spirochaeta caldaria type strain (H1(T)), reclassification of Spirochaeta caldaria, Spirochaeta stenostrepta, and Spirochaeta zuelzerae in the genus Treponema as Treponema caldaria comb. nov., Treponema stenostrepta comb. nov., and Treponema zuelzerae comb. nov., and emendation of the genus Treponema.</title>
        <authorList>
            <person name="Abt B."/>
            <person name="Goker M."/>
            <person name="Scheuner C."/>
            <person name="Han C."/>
            <person name="Lu M."/>
            <person name="Misra M."/>
            <person name="Lapidus A."/>
            <person name="Nolan M."/>
            <person name="Lucas S."/>
            <person name="Hammon N."/>
            <person name="Deshpande S."/>
            <person name="Cheng J.F."/>
            <person name="Tapia R."/>
            <person name="Goodwin L.A."/>
            <person name="Pitluck S."/>
            <person name="Liolios K."/>
            <person name="Pagani I."/>
            <person name="Ivanova N."/>
            <person name="Mavromatis K."/>
            <person name="Mikhailova N."/>
            <person name="Huntemann M."/>
            <person name="Pati A."/>
            <person name="Chen A."/>
            <person name="Palaniappan K."/>
            <person name="Land M."/>
            <person name="Hauser L."/>
            <person name="Jeffries C.D."/>
            <person name="Rohde M."/>
            <person name="Spring S."/>
            <person name="Gronow S."/>
            <person name="Detter J.C."/>
            <person name="Bristow J."/>
            <person name="Eisen J.A."/>
            <person name="Markowitz V."/>
            <person name="Hugenholtz P."/>
            <person name="Kyrpides N.C."/>
            <person name="Woyke T."/>
            <person name="Klenk H.P."/>
        </authorList>
    </citation>
    <scope>NUCLEOTIDE SEQUENCE</scope>
    <source>
        <strain evidence="10">ATCC 51460 / DSM 7334 / H1</strain>
    </source>
</reference>
<feature type="domain" description="ABC transmembrane type-1" evidence="8">
    <location>
        <begin position="73"/>
        <end position="304"/>
    </location>
</feature>
<dbReference type="PROSITE" id="PS50928">
    <property type="entry name" value="ABC_TM1"/>
    <property type="match status" value="1"/>
</dbReference>
<dbReference type="SUPFAM" id="SSF161098">
    <property type="entry name" value="MetI-like"/>
    <property type="match status" value="1"/>
</dbReference>
<dbReference type="EMBL" id="CP002868">
    <property type="protein sequence ID" value="AEJ19205.1"/>
    <property type="molecule type" value="Genomic_DNA"/>
</dbReference>
<name>F8EXH8_GRAC1</name>
<keyword evidence="4 7" id="KW-0812">Transmembrane</keyword>
<evidence type="ECO:0000256" key="6">
    <source>
        <dbReference type="ARBA" id="ARBA00023136"/>
    </source>
</evidence>
<evidence type="ECO:0000259" key="8">
    <source>
        <dbReference type="PROSITE" id="PS50928"/>
    </source>
</evidence>
<evidence type="ECO:0000256" key="7">
    <source>
        <dbReference type="SAM" id="Phobius"/>
    </source>
</evidence>
<dbReference type="KEGG" id="scd:Spica_1056"/>
<dbReference type="InterPro" id="IPR035906">
    <property type="entry name" value="MetI-like_sf"/>
</dbReference>
<evidence type="ECO:0000256" key="2">
    <source>
        <dbReference type="ARBA" id="ARBA00022448"/>
    </source>
</evidence>
<feature type="transmembrane region" description="Helical" evidence="7">
    <location>
        <begin position="228"/>
        <end position="248"/>
    </location>
</feature>
<accession>F8EXH8</accession>
<keyword evidence="5 7" id="KW-1133">Transmembrane helix</keyword>
<evidence type="ECO:0000256" key="5">
    <source>
        <dbReference type="ARBA" id="ARBA00022989"/>
    </source>
</evidence>
<dbReference type="Proteomes" id="UP000000503">
    <property type="component" value="Chromosome"/>
</dbReference>
<keyword evidence="3" id="KW-1003">Cell membrane</keyword>
<dbReference type="RefSeq" id="WP_013968516.1">
    <property type="nucleotide sequence ID" value="NC_015732.1"/>
</dbReference>
<comment type="subcellular location">
    <subcellularLocation>
        <location evidence="1">Cell membrane</location>
        <topology evidence="1">Multi-pass membrane protein</topology>
    </subcellularLocation>
</comment>
<organism evidence="9 10">
    <name type="scientific">Gracilinema caldarium (strain ATCC 51460 / DSM 7334 / H1)</name>
    <name type="common">Treponema caldarium</name>
    <dbReference type="NCBI Taxonomy" id="744872"/>
    <lineage>
        <taxon>Bacteria</taxon>
        <taxon>Pseudomonadati</taxon>
        <taxon>Spirochaetota</taxon>
        <taxon>Spirochaetia</taxon>
        <taxon>Spirochaetales</taxon>
        <taxon>Breznakiellaceae</taxon>
        <taxon>Gracilinema</taxon>
    </lineage>
</organism>
<dbReference type="eggNOG" id="COG1175">
    <property type="taxonomic scope" value="Bacteria"/>
</dbReference>
<feature type="transmembrane region" description="Helical" evidence="7">
    <location>
        <begin position="77"/>
        <end position="98"/>
    </location>
</feature>
<feature type="transmembrane region" description="Helical" evidence="7">
    <location>
        <begin position="283"/>
        <end position="305"/>
    </location>
</feature>
<dbReference type="PANTHER" id="PTHR43227:SF7">
    <property type="entry name" value="ARABINOOLIGOSACCHARIDES TRANSPORT SYSTEM PERMEASE PROTEIN ARAP"/>
    <property type="match status" value="1"/>
</dbReference>
<evidence type="ECO:0000256" key="4">
    <source>
        <dbReference type="ARBA" id="ARBA00022692"/>
    </source>
</evidence>
<dbReference type="GO" id="GO:0005886">
    <property type="term" value="C:plasma membrane"/>
    <property type="evidence" value="ECO:0007669"/>
    <property type="project" value="UniProtKB-SubCell"/>
</dbReference>
<dbReference type="SUPFAM" id="SSF160964">
    <property type="entry name" value="MalF N-terminal region-like"/>
    <property type="match status" value="1"/>
</dbReference>
<dbReference type="PANTHER" id="PTHR43227">
    <property type="entry name" value="BLL4140 PROTEIN"/>
    <property type="match status" value="1"/>
</dbReference>
<keyword evidence="2" id="KW-0813">Transport</keyword>
<keyword evidence="6 7" id="KW-0472">Membrane</keyword>
<sequence length="317" mass="36331">MKGPSGIERRLSKYGYIFVLPFLITYVLFQLWPIIYTILLSFSDLKGLRADFMLIGFENYKKLFGDKYFWEAIQNTAIVWFFNFVPQLGIALLFALWFTDDTLRLKYKGIFRTIFYLPNLLSAASVAMLYRSLFAYPVGPVNSFLTGLGFWSTRIGENGQVIQEAFNFFRSVPMTRAIVSYIQWWLWTGSTLILLIAGIVGISPSIFESAVIDGANKRQRAWYITIPLLRPMMLYLLITSMIGGMQMFEIPFLLTDMRGGPDYKIRTMMVYFYNTAFQGGNNYAYGAAISVGIFIITVILAIIIFSMMKERQPKSVG</sequence>
<dbReference type="OrthoDB" id="9787541at2"/>
<feature type="transmembrane region" description="Helical" evidence="7">
    <location>
        <begin position="16"/>
        <end position="39"/>
    </location>
</feature>